<accession>A0A0K2H0Q8</accession>
<dbReference type="OrthoDB" id="9790760at2"/>
<keyword evidence="5 8" id="KW-1133">Transmembrane helix</keyword>
<keyword evidence="6 8" id="KW-0472">Membrane</keyword>
<feature type="domain" description="POTRA" evidence="9">
    <location>
        <begin position="51"/>
        <end position="119"/>
    </location>
</feature>
<evidence type="ECO:0000256" key="2">
    <source>
        <dbReference type="ARBA" id="ARBA00022475"/>
    </source>
</evidence>
<dbReference type="RefSeq" id="WP_053412409.1">
    <property type="nucleotide sequence ID" value="NZ_CP006841.1"/>
</dbReference>
<feature type="transmembrane region" description="Helical" evidence="8">
    <location>
        <begin position="27"/>
        <end position="47"/>
    </location>
</feature>
<dbReference type="InterPro" id="IPR005548">
    <property type="entry name" value="Cell_div_FtsQ/DivIB_C"/>
</dbReference>
<dbReference type="InterPro" id="IPR013685">
    <property type="entry name" value="POTRA_FtsQ_type"/>
</dbReference>
<keyword evidence="4 8" id="KW-0812">Transmembrane</keyword>
<reference evidence="10 11" key="1">
    <citation type="submission" date="2013-10" db="EMBL/GenBank/DDBJ databases">
        <title>Complete genome sequence of Corynebacterium lactis DSM 45799(T), isolated from raw cow milk.</title>
        <authorList>
            <person name="Ruckert C."/>
            <person name="Albersmeier A."/>
            <person name="Lipski A."/>
            <person name="Kalinowski J."/>
        </authorList>
    </citation>
    <scope>NUCLEOTIDE SEQUENCE [LARGE SCALE GENOMIC DNA]</scope>
    <source>
        <strain evidence="10 11">RW2-5</strain>
    </source>
</reference>
<dbReference type="GO" id="GO:0005886">
    <property type="term" value="C:plasma membrane"/>
    <property type="evidence" value="ECO:0007669"/>
    <property type="project" value="TreeGrafter"/>
</dbReference>
<keyword evidence="11" id="KW-1185">Reference proteome</keyword>
<keyword evidence="2" id="KW-1003">Cell membrane</keyword>
<dbReference type="Gene3D" id="3.10.20.310">
    <property type="entry name" value="membrane protein fhac"/>
    <property type="match status" value="1"/>
</dbReference>
<gene>
    <name evidence="10" type="ORF">CLAC_07850</name>
</gene>
<evidence type="ECO:0000313" key="10">
    <source>
        <dbReference type="EMBL" id="ALA67637.1"/>
    </source>
</evidence>
<dbReference type="Pfam" id="PF08478">
    <property type="entry name" value="POTRA_1"/>
    <property type="match status" value="1"/>
</dbReference>
<dbReference type="KEGG" id="clw:CLAC_07850"/>
<evidence type="ECO:0000256" key="8">
    <source>
        <dbReference type="SAM" id="Phobius"/>
    </source>
</evidence>
<proteinExistence type="predicted"/>
<dbReference type="PANTHER" id="PTHR37820:SF1">
    <property type="entry name" value="CELL DIVISION PROTEIN FTSQ"/>
    <property type="match status" value="1"/>
</dbReference>
<dbReference type="Proteomes" id="UP000058446">
    <property type="component" value="Chromosome"/>
</dbReference>
<organism evidence="10 11">
    <name type="scientific">Corynebacterium lactis RW2-5</name>
    <dbReference type="NCBI Taxonomy" id="1408189"/>
    <lineage>
        <taxon>Bacteria</taxon>
        <taxon>Bacillati</taxon>
        <taxon>Actinomycetota</taxon>
        <taxon>Actinomycetes</taxon>
        <taxon>Mycobacteriales</taxon>
        <taxon>Corynebacteriaceae</taxon>
        <taxon>Corynebacterium</taxon>
    </lineage>
</organism>
<protein>
    <submittedName>
        <fullName evidence="10">Cell division protein FtsQ</fullName>
    </submittedName>
</protein>
<evidence type="ECO:0000256" key="3">
    <source>
        <dbReference type="ARBA" id="ARBA00022618"/>
    </source>
</evidence>
<dbReference type="InterPro" id="IPR034746">
    <property type="entry name" value="POTRA"/>
</dbReference>
<dbReference type="InterPro" id="IPR050487">
    <property type="entry name" value="FtsQ_DivIB"/>
</dbReference>
<name>A0A0K2H0Q8_9CORY</name>
<dbReference type="Pfam" id="PF03799">
    <property type="entry name" value="FtsQ_DivIB_C"/>
    <property type="match status" value="1"/>
</dbReference>
<dbReference type="EMBL" id="CP006841">
    <property type="protein sequence ID" value="ALA67637.1"/>
    <property type="molecule type" value="Genomic_DNA"/>
</dbReference>
<dbReference type="STRING" id="1408189.CLAC_07850"/>
<dbReference type="PANTHER" id="PTHR37820">
    <property type="entry name" value="CELL DIVISION PROTEIN DIVIB"/>
    <property type="match status" value="1"/>
</dbReference>
<evidence type="ECO:0000256" key="1">
    <source>
        <dbReference type="ARBA" id="ARBA00004370"/>
    </source>
</evidence>
<evidence type="ECO:0000256" key="7">
    <source>
        <dbReference type="ARBA" id="ARBA00023306"/>
    </source>
</evidence>
<dbReference type="PATRIC" id="fig|1408189.4.peg.1573"/>
<evidence type="ECO:0000256" key="6">
    <source>
        <dbReference type="ARBA" id="ARBA00023136"/>
    </source>
</evidence>
<evidence type="ECO:0000313" key="11">
    <source>
        <dbReference type="Proteomes" id="UP000058446"/>
    </source>
</evidence>
<evidence type="ECO:0000256" key="4">
    <source>
        <dbReference type="ARBA" id="ARBA00022692"/>
    </source>
</evidence>
<keyword evidence="3 10" id="KW-0132">Cell division</keyword>
<evidence type="ECO:0000259" key="9">
    <source>
        <dbReference type="PROSITE" id="PS51779"/>
    </source>
</evidence>
<sequence length="253" mass="27236">MRRSTARDRKDRTDEEVVGKRGSRKKLGLLAGAVVAVIAIAVGVVWFSPLFVVKQVNVEGAVHADVEAVKQKSGIELGQKLVSLDTTGAARSVAGEPWVSKVTVSRSWPSSATVQIEEYVPALFMRATDGEHLFSDTGREFVTAPPPPGTVELIEAPRVDQPEDGKIDPEPAVVEAALKVLKALPESIRGRVEAVSAPSPAELRILLHDGFQVYFGSADNVEEKAKAAEIVLERGEKNWDVSNPQMPVAKGEN</sequence>
<dbReference type="GO" id="GO:0051301">
    <property type="term" value="P:cell division"/>
    <property type="evidence" value="ECO:0007669"/>
    <property type="project" value="UniProtKB-KW"/>
</dbReference>
<comment type="subcellular location">
    <subcellularLocation>
        <location evidence="1">Membrane</location>
    </subcellularLocation>
</comment>
<evidence type="ECO:0000256" key="5">
    <source>
        <dbReference type="ARBA" id="ARBA00022989"/>
    </source>
</evidence>
<keyword evidence="7" id="KW-0131">Cell cycle</keyword>
<dbReference type="PROSITE" id="PS51779">
    <property type="entry name" value="POTRA"/>
    <property type="match status" value="1"/>
</dbReference>
<dbReference type="AlphaFoldDB" id="A0A0K2H0Q8"/>